<sequence>MSTTVTPSEFRQEQSHFLEIAQREPVAILSRGTRRRAVVVSPDFYDRAVQALEDIEDIRAAAAARQETGTISHEDLKAELGLD</sequence>
<dbReference type="InterPro" id="IPR036165">
    <property type="entry name" value="YefM-like_sf"/>
</dbReference>
<protein>
    <recommendedName>
        <fullName evidence="2">Antitoxin</fullName>
    </recommendedName>
</protein>
<name>A0A8I0HKL2_9CORY</name>
<dbReference type="EMBL" id="JACSPR010000001">
    <property type="protein sequence ID" value="MBD8028857.1"/>
    <property type="molecule type" value="Genomic_DNA"/>
</dbReference>
<dbReference type="AlphaFoldDB" id="A0A8I0HKL2"/>
<comment type="caution">
    <text evidence="3">The sequence shown here is derived from an EMBL/GenBank/DDBJ whole genome shotgun (WGS) entry which is preliminary data.</text>
</comment>
<dbReference type="InterPro" id="IPR006442">
    <property type="entry name" value="Antitoxin_Phd/YefM"/>
</dbReference>
<dbReference type="RefSeq" id="WP_191732112.1">
    <property type="nucleotide sequence ID" value="NZ_JACSPR010000001.1"/>
</dbReference>
<dbReference type="SUPFAM" id="SSF143120">
    <property type="entry name" value="YefM-like"/>
    <property type="match status" value="1"/>
</dbReference>
<proteinExistence type="inferred from homology"/>
<evidence type="ECO:0000256" key="1">
    <source>
        <dbReference type="ARBA" id="ARBA00009981"/>
    </source>
</evidence>
<accession>A0A8I0HKL2</accession>
<keyword evidence="4" id="KW-1185">Reference proteome</keyword>
<dbReference type="Proteomes" id="UP000650224">
    <property type="component" value="Unassembled WGS sequence"/>
</dbReference>
<dbReference type="Pfam" id="PF02604">
    <property type="entry name" value="PhdYeFM_antitox"/>
    <property type="match status" value="1"/>
</dbReference>
<evidence type="ECO:0000313" key="3">
    <source>
        <dbReference type="EMBL" id="MBD8028857.1"/>
    </source>
</evidence>
<evidence type="ECO:0000313" key="4">
    <source>
        <dbReference type="Proteomes" id="UP000650224"/>
    </source>
</evidence>
<comment type="function">
    <text evidence="2">Antitoxin component of a type II toxin-antitoxin (TA) system.</text>
</comment>
<comment type="similarity">
    <text evidence="1 2">Belongs to the phD/YefM antitoxin family.</text>
</comment>
<reference evidence="3 4" key="1">
    <citation type="submission" date="2020-08" db="EMBL/GenBank/DDBJ databases">
        <title>A Genomic Blueprint of the Chicken Gut Microbiome.</title>
        <authorList>
            <person name="Gilroy R."/>
            <person name="Ravi A."/>
            <person name="Getino M."/>
            <person name="Pursley I."/>
            <person name="Horton D.L."/>
            <person name="Alikhan N.-F."/>
            <person name="Baker D."/>
            <person name="Gharbi K."/>
            <person name="Hall N."/>
            <person name="Watson M."/>
            <person name="Adriaenssens E.M."/>
            <person name="Foster-Nyarko E."/>
            <person name="Jarju S."/>
            <person name="Secka A."/>
            <person name="Antonio M."/>
            <person name="Oren A."/>
            <person name="Chaudhuri R."/>
            <person name="La Ragione R.M."/>
            <person name="Hildebrand F."/>
            <person name="Pallen M.J."/>
        </authorList>
    </citation>
    <scope>NUCLEOTIDE SEQUENCE [LARGE SCALE GENOMIC DNA]</scope>
    <source>
        <strain evidence="3 4">Sa1YVA5</strain>
    </source>
</reference>
<evidence type="ECO:0000256" key="2">
    <source>
        <dbReference type="RuleBase" id="RU362080"/>
    </source>
</evidence>
<organism evidence="3 4">
    <name type="scientific">Corynebacterium gallinarum</name>
    <dbReference type="NCBI Taxonomy" id="2762214"/>
    <lineage>
        <taxon>Bacteria</taxon>
        <taxon>Bacillati</taxon>
        <taxon>Actinomycetota</taxon>
        <taxon>Actinomycetes</taxon>
        <taxon>Mycobacteriales</taxon>
        <taxon>Corynebacteriaceae</taxon>
        <taxon>Corynebacterium</taxon>
    </lineage>
</organism>
<gene>
    <name evidence="3" type="ORF">H9627_00700</name>
</gene>
<dbReference type="NCBIfam" id="TIGR01552">
    <property type="entry name" value="phd_fam"/>
    <property type="match status" value="1"/>
</dbReference>